<dbReference type="EMBL" id="VGIY01000150">
    <property type="protein sequence ID" value="MBM3317601.1"/>
    <property type="molecule type" value="Genomic_DNA"/>
</dbReference>
<gene>
    <name evidence="1" type="ORF">FJY75_07085</name>
</gene>
<dbReference type="InterPro" id="IPR003718">
    <property type="entry name" value="OsmC/Ohr_fam"/>
</dbReference>
<sequence>MPQATPATSVATWIEEALFEHATGSGVTYRTDAPVPGHPPAPLRGPKPMEMLLGAAAGCSGADIVSVLAKMRLDLRSLRIRVEGERQEEHPRVYRRIRVIYEIDTDPIDPDKAWRAVELSATRYCGVLATLAATARVDYTLHCAGREFRGVLSDAPPTT</sequence>
<dbReference type="Gene3D" id="3.30.300.20">
    <property type="match status" value="1"/>
</dbReference>
<dbReference type="PANTHER" id="PTHR34352">
    <property type="entry name" value="PROTEIN YHFA"/>
    <property type="match status" value="1"/>
</dbReference>
<proteinExistence type="predicted"/>
<name>A0A937X8G3_UNCEI</name>
<dbReference type="AlphaFoldDB" id="A0A937X8G3"/>
<organism evidence="1 2">
    <name type="scientific">Eiseniibacteriota bacterium</name>
    <dbReference type="NCBI Taxonomy" id="2212470"/>
    <lineage>
        <taxon>Bacteria</taxon>
        <taxon>Candidatus Eiseniibacteriota</taxon>
    </lineage>
</organism>
<dbReference type="InterPro" id="IPR036102">
    <property type="entry name" value="OsmC/Ohrsf"/>
</dbReference>
<dbReference type="InterPro" id="IPR015946">
    <property type="entry name" value="KH_dom-like_a/b"/>
</dbReference>
<dbReference type="Proteomes" id="UP000748308">
    <property type="component" value="Unassembled WGS sequence"/>
</dbReference>
<comment type="caution">
    <text evidence="1">The sequence shown here is derived from an EMBL/GenBank/DDBJ whole genome shotgun (WGS) entry which is preliminary data.</text>
</comment>
<dbReference type="PANTHER" id="PTHR34352:SF1">
    <property type="entry name" value="PROTEIN YHFA"/>
    <property type="match status" value="1"/>
</dbReference>
<evidence type="ECO:0000313" key="1">
    <source>
        <dbReference type="EMBL" id="MBM3317601.1"/>
    </source>
</evidence>
<accession>A0A937X8G3</accession>
<dbReference type="Pfam" id="PF02566">
    <property type="entry name" value="OsmC"/>
    <property type="match status" value="1"/>
</dbReference>
<protein>
    <submittedName>
        <fullName evidence="1">OsmC family protein</fullName>
    </submittedName>
</protein>
<dbReference type="SUPFAM" id="SSF82784">
    <property type="entry name" value="OsmC-like"/>
    <property type="match status" value="1"/>
</dbReference>
<evidence type="ECO:0000313" key="2">
    <source>
        <dbReference type="Proteomes" id="UP000748308"/>
    </source>
</evidence>
<reference evidence="1" key="1">
    <citation type="submission" date="2019-03" db="EMBL/GenBank/DDBJ databases">
        <title>Lake Tanganyika Metagenome-Assembled Genomes (MAGs).</title>
        <authorList>
            <person name="Tran P."/>
        </authorList>
    </citation>
    <scope>NUCLEOTIDE SEQUENCE</scope>
    <source>
        <strain evidence="1">M_DeepCast_400m_m2_100</strain>
    </source>
</reference>